<evidence type="ECO:0000256" key="4">
    <source>
        <dbReference type="ARBA" id="ARBA00022982"/>
    </source>
</evidence>
<gene>
    <name evidence="10" type="ORF">DFR46_2819</name>
</gene>
<evidence type="ECO:0000256" key="1">
    <source>
        <dbReference type="ARBA" id="ARBA00022448"/>
    </source>
</evidence>
<feature type="compositionally biased region" description="Low complexity" evidence="7">
    <location>
        <begin position="28"/>
        <end position="57"/>
    </location>
</feature>
<feature type="signal peptide" evidence="8">
    <location>
        <begin position="1"/>
        <end position="23"/>
    </location>
</feature>
<sequence>MSKMRIVLSGAAVMALTATVACSGGEDAAPTAETETPTETSTETPAETAAAPETPSADSVDTLDGTVFADFTGDATAGAAVFAQCRACHVRDAGVNRTGPSLHNIVGTEAGSIEGFQYSDANASSGIIWTPEKLFQYLENPRRIIPGTRMAFRGLSDPQDRADLIAYLQSE</sequence>
<dbReference type="Gene3D" id="1.10.760.10">
    <property type="entry name" value="Cytochrome c-like domain"/>
    <property type="match status" value="1"/>
</dbReference>
<comment type="caution">
    <text evidence="10">The sequence shown here is derived from an EMBL/GenBank/DDBJ whole genome shotgun (WGS) entry which is preliminary data.</text>
</comment>
<dbReference type="PROSITE" id="PS51007">
    <property type="entry name" value="CYTC"/>
    <property type="match status" value="1"/>
</dbReference>
<evidence type="ECO:0000256" key="8">
    <source>
        <dbReference type="SAM" id="SignalP"/>
    </source>
</evidence>
<organism evidence="10 11">
    <name type="scientific">Parasphingopyxis lamellibrachiae</name>
    <dbReference type="NCBI Taxonomy" id="680125"/>
    <lineage>
        <taxon>Bacteria</taxon>
        <taxon>Pseudomonadati</taxon>
        <taxon>Pseudomonadota</taxon>
        <taxon>Alphaproteobacteria</taxon>
        <taxon>Sphingomonadales</taxon>
        <taxon>Sphingomonadaceae</taxon>
        <taxon>Parasphingopyxis</taxon>
    </lineage>
</organism>
<dbReference type="PROSITE" id="PS51257">
    <property type="entry name" value="PROKAR_LIPOPROTEIN"/>
    <property type="match status" value="1"/>
</dbReference>
<keyword evidence="8" id="KW-0732">Signal</keyword>
<feature type="chain" id="PRO_5017599869" evidence="8">
    <location>
        <begin position="24"/>
        <end position="171"/>
    </location>
</feature>
<dbReference type="InterPro" id="IPR036909">
    <property type="entry name" value="Cyt_c-like_dom_sf"/>
</dbReference>
<keyword evidence="5 6" id="KW-0408">Iron</keyword>
<dbReference type="EMBL" id="QRDP01000004">
    <property type="protein sequence ID" value="RED17765.1"/>
    <property type="molecule type" value="Genomic_DNA"/>
</dbReference>
<evidence type="ECO:0000256" key="5">
    <source>
        <dbReference type="ARBA" id="ARBA00023004"/>
    </source>
</evidence>
<keyword evidence="4" id="KW-0249">Electron transport</keyword>
<evidence type="ECO:0000256" key="7">
    <source>
        <dbReference type="SAM" id="MobiDB-lite"/>
    </source>
</evidence>
<protein>
    <submittedName>
        <fullName evidence="10">Cytochrome c</fullName>
    </submittedName>
</protein>
<dbReference type="PRINTS" id="PR00604">
    <property type="entry name" value="CYTCHRMECIAB"/>
</dbReference>
<evidence type="ECO:0000259" key="9">
    <source>
        <dbReference type="PROSITE" id="PS51007"/>
    </source>
</evidence>
<keyword evidence="1" id="KW-0813">Transport</keyword>
<evidence type="ECO:0000256" key="2">
    <source>
        <dbReference type="ARBA" id="ARBA00022617"/>
    </source>
</evidence>
<keyword evidence="11" id="KW-1185">Reference proteome</keyword>
<dbReference type="InterPro" id="IPR002327">
    <property type="entry name" value="Cyt_c_1A/1B"/>
</dbReference>
<evidence type="ECO:0000256" key="6">
    <source>
        <dbReference type="PROSITE-ProRule" id="PRU00433"/>
    </source>
</evidence>
<evidence type="ECO:0000256" key="3">
    <source>
        <dbReference type="ARBA" id="ARBA00022723"/>
    </source>
</evidence>
<dbReference type="Proteomes" id="UP000256310">
    <property type="component" value="Unassembled WGS sequence"/>
</dbReference>
<dbReference type="SUPFAM" id="SSF46626">
    <property type="entry name" value="Cytochrome c"/>
    <property type="match status" value="1"/>
</dbReference>
<keyword evidence="2 6" id="KW-0349">Heme</keyword>
<feature type="domain" description="Cytochrome c" evidence="9">
    <location>
        <begin position="73"/>
        <end position="171"/>
    </location>
</feature>
<dbReference type="RefSeq" id="WP_245953866.1">
    <property type="nucleotide sequence ID" value="NZ_QRDP01000004.1"/>
</dbReference>
<keyword evidence="3 6" id="KW-0479">Metal-binding</keyword>
<dbReference type="GO" id="GO:0020037">
    <property type="term" value="F:heme binding"/>
    <property type="evidence" value="ECO:0007669"/>
    <property type="project" value="InterPro"/>
</dbReference>
<name>A0A3D9FIZ8_9SPHN</name>
<reference evidence="10 11" key="1">
    <citation type="submission" date="2018-07" db="EMBL/GenBank/DDBJ databases">
        <title>Genomic Encyclopedia of Type Strains, Phase IV (KMG-IV): sequencing the most valuable type-strain genomes for metagenomic binning, comparative biology and taxonomic classification.</title>
        <authorList>
            <person name="Goeker M."/>
        </authorList>
    </citation>
    <scope>NUCLEOTIDE SEQUENCE [LARGE SCALE GENOMIC DNA]</scope>
    <source>
        <strain evidence="10 11">DSM 26725</strain>
    </source>
</reference>
<proteinExistence type="predicted"/>
<dbReference type="AlphaFoldDB" id="A0A3D9FIZ8"/>
<accession>A0A3D9FIZ8</accession>
<feature type="region of interest" description="Disordered" evidence="7">
    <location>
        <begin position="25"/>
        <end position="59"/>
    </location>
</feature>
<evidence type="ECO:0000313" key="10">
    <source>
        <dbReference type="EMBL" id="RED17765.1"/>
    </source>
</evidence>
<dbReference type="GO" id="GO:0009055">
    <property type="term" value="F:electron transfer activity"/>
    <property type="evidence" value="ECO:0007669"/>
    <property type="project" value="InterPro"/>
</dbReference>
<dbReference type="Pfam" id="PF00034">
    <property type="entry name" value="Cytochrom_C"/>
    <property type="match status" value="1"/>
</dbReference>
<dbReference type="GO" id="GO:0046872">
    <property type="term" value="F:metal ion binding"/>
    <property type="evidence" value="ECO:0007669"/>
    <property type="project" value="UniProtKB-KW"/>
</dbReference>
<evidence type="ECO:0000313" key="11">
    <source>
        <dbReference type="Proteomes" id="UP000256310"/>
    </source>
</evidence>
<dbReference type="InterPro" id="IPR009056">
    <property type="entry name" value="Cyt_c-like_dom"/>
</dbReference>
<dbReference type="PANTHER" id="PTHR11961">
    <property type="entry name" value="CYTOCHROME C"/>
    <property type="match status" value="1"/>
</dbReference>